<feature type="non-terminal residue" evidence="2">
    <location>
        <position position="1"/>
    </location>
</feature>
<reference evidence="2" key="1">
    <citation type="journal article" date="2019" name="Sci. Rep.">
        <title>Draft genome of Tanacetum cinerariifolium, the natural source of mosquito coil.</title>
        <authorList>
            <person name="Yamashiro T."/>
            <person name="Shiraishi A."/>
            <person name="Satake H."/>
            <person name="Nakayama K."/>
        </authorList>
    </citation>
    <scope>NUCLEOTIDE SEQUENCE</scope>
</reference>
<protein>
    <submittedName>
        <fullName evidence="2">Retrovirus-related Pol polyprotein from transposon TNT 1-94</fullName>
    </submittedName>
</protein>
<dbReference type="InterPro" id="IPR013103">
    <property type="entry name" value="RVT_2"/>
</dbReference>
<dbReference type="EMBL" id="BKCJ010974037">
    <property type="protein sequence ID" value="GFC57538.1"/>
    <property type="molecule type" value="Genomic_DNA"/>
</dbReference>
<dbReference type="AlphaFoldDB" id="A0A699QBI4"/>
<proteinExistence type="predicted"/>
<dbReference type="InterPro" id="IPR043502">
    <property type="entry name" value="DNA/RNA_pol_sf"/>
</dbReference>
<dbReference type="SUPFAM" id="SSF56672">
    <property type="entry name" value="DNA/RNA polymerases"/>
    <property type="match status" value="1"/>
</dbReference>
<comment type="caution">
    <text evidence="2">The sequence shown here is derived from an EMBL/GenBank/DDBJ whole genome shotgun (WGS) entry which is preliminary data.</text>
</comment>
<dbReference type="Pfam" id="PF07727">
    <property type="entry name" value="RVT_2"/>
    <property type="match status" value="1"/>
</dbReference>
<gene>
    <name evidence="2" type="ORF">Tci_829508</name>
</gene>
<feature type="domain" description="Reverse transcriptase Ty1/copia-type" evidence="1">
    <location>
        <begin position="99"/>
        <end position="233"/>
    </location>
</feature>
<evidence type="ECO:0000259" key="1">
    <source>
        <dbReference type="Pfam" id="PF07727"/>
    </source>
</evidence>
<accession>A0A699QBI4</accession>
<feature type="non-terminal residue" evidence="2">
    <location>
        <position position="329"/>
    </location>
</feature>
<evidence type="ECO:0000313" key="2">
    <source>
        <dbReference type="EMBL" id="GFC57538.1"/>
    </source>
</evidence>
<organism evidence="2">
    <name type="scientific">Tanacetum cinerariifolium</name>
    <name type="common">Dalmatian daisy</name>
    <name type="synonym">Chrysanthemum cinerariifolium</name>
    <dbReference type="NCBI Taxonomy" id="118510"/>
    <lineage>
        <taxon>Eukaryota</taxon>
        <taxon>Viridiplantae</taxon>
        <taxon>Streptophyta</taxon>
        <taxon>Embryophyta</taxon>
        <taxon>Tracheophyta</taxon>
        <taxon>Spermatophyta</taxon>
        <taxon>Magnoliopsida</taxon>
        <taxon>eudicotyledons</taxon>
        <taxon>Gunneridae</taxon>
        <taxon>Pentapetalae</taxon>
        <taxon>asterids</taxon>
        <taxon>campanulids</taxon>
        <taxon>Asterales</taxon>
        <taxon>Asteraceae</taxon>
        <taxon>Asteroideae</taxon>
        <taxon>Anthemideae</taxon>
        <taxon>Anthemidinae</taxon>
        <taxon>Tanacetum</taxon>
    </lineage>
</organism>
<sequence length="329" mass="37854">INNLESIISVSPIPTTRIHKDHPTSQFISDMSLTTQTRSTARTLRDQGGISQMFNEDFHTCMFACFLSQEEPKRVHQAFKDPSWIEDIQEELLQFKMQKVWILVDLPYGKRAIGTKWVYRNKKDERSIVIRNKARLVAQGHTQEEGIDYEDVFAPVARIEAIRLFLAYASLMGFLVYQMDVKSTFLYDTIEEEVYVCQPPGFEDPENPDKVYKVVKALYGLHQAPRAWYETVQIYVDDIIFGATNKALCKSFEKLMKDEFQMSLTGELTFFLGLQLKQKKDGIFISQDKYVDEILSKFGLFEGKSASTPINAEKPLLKDSDGEDVDVHT</sequence>
<name>A0A699QBI4_TANCI</name>